<sequence>MSMNSKDIDKLEASSSEEEEEIKEKYDSHSRPSSSNSTTPANPASANPTKSHNHGSTSPTTPRLPSSLAAKMAAMVNRGRVSKERDTGSMSSGGNVSNMQSKGGQPVGAGLRSMRQAPLPPNQLREKMEAMSMNDKVEVERSSPQQKTAATPSPPGGLAARRGMKLSMNNNPAPPAGNTPKKRGPPGKLNLSNDDGKHDTPFSKFSDIVDPSGKLNFGEGKAVLHASGVNFSTGHSFNIKIEDLELQEELGRGAYGGVRKAKHRSTGVVMAIKEIQLELDKSKLAGIAMELDILHRAVKPQIVEFYGAFFVEGCIFYCMEFMDAGSLDKLYSPTFGVPEDILAFVTKNLIIGLQFLKDDLQIIHRDVKPTNVLINRRGKVKICDFGVSGQLEKSLAKTNIGCQSYMAPERIQSPESGVHASFYTVSSDVWSLGLTMVECSRGEYPYSFSNVLAQLQEIVKGPAPELPATYSETAKDFIHSTLRKDPNARPQYQELLEHPFLAYDKEPDVFRWIEDALRAKNGGNLPDSIPESEPSHHYERSH</sequence>
<keyword evidence="1" id="KW-0723">Serine/threonine-protein kinase</keyword>
<dbReference type="SUPFAM" id="SSF56112">
    <property type="entry name" value="Protein kinase-like (PK-like)"/>
    <property type="match status" value="1"/>
</dbReference>
<dbReference type="GO" id="GO:0005737">
    <property type="term" value="C:cytoplasm"/>
    <property type="evidence" value="ECO:0007669"/>
    <property type="project" value="UniProtKB-ARBA"/>
</dbReference>
<feature type="compositionally biased region" description="Polar residues" evidence="10">
    <location>
        <begin position="142"/>
        <end position="151"/>
    </location>
</feature>
<dbReference type="FunFam" id="3.30.200.20:FF:000341">
    <property type="entry name" value="MAP kinase kinase PBS2"/>
    <property type="match status" value="1"/>
</dbReference>
<evidence type="ECO:0000256" key="8">
    <source>
        <dbReference type="ARBA" id="ARBA00038999"/>
    </source>
</evidence>
<keyword evidence="3" id="KW-0808">Transferase</keyword>
<dbReference type="GO" id="GO:0004674">
    <property type="term" value="F:protein serine/threonine kinase activity"/>
    <property type="evidence" value="ECO:0007669"/>
    <property type="project" value="UniProtKB-KW"/>
</dbReference>
<dbReference type="SMART" id="SM00220">
    <property type="entry name" value="S_TKc"/>
    <property type="match status" value="1"/>
</dbReference>
<evidence type="ECO:0000256" key="4">
    <source>
        <dbReference type="ARBA" id="ARBA00022741"/>
    </source>
</evidence>
<keyword evidence="6 9" id="KW-0067">ATP-binding</keyword>
<feature type="domain" description="Protein kinase" evidence="11">
    <location>
        <begin position="244"/>
        <end position="501"/>
    </location>
</feature>
<dbReference type="Proteomes" id="UP000306954">
    <property type="component" value="Unassembled WGS sequence"/>
</dbReference>
<keyword evidence="2" id="KW-0597">Phosphoprotein</keyword>
<reference evidence="12 13" key="1">
    <citation type="submission" date="2019-03" db="EMBL/GenBank/DDBJ databases">
        <title>Sequencing 23 genomes of Wallemia ichthyophaga.</title>
        <authorList>
            <person name="Gostincar C."/>
        </authorList>
    </citation>
    <scope>NUCLEOTIDE SEQUENCE [LARGE SCALE GENOMIC DNA]</scope>
    <source>
        <strain evidence="12 13">EXF-8621</strain>
    </source>
</reference>
<dbReference type="PROSITE" id="PS00107">
    <property type="entry name" value="PROTEIN_KINASE_ATP"/>
    <property type="match status" value="1"/>
</dbReference>
<dbReference type="GO" id="GO:0032991">
    <property type="term" value="C:protein-containing complex"/>
    <property type="evidence" value="ECO:0007669"/>
    <property type="project" value="UniProtKB-ARBA"/>
</dbReference>
<gene>
    <name evidence="12" type="ORF">E3P90_00157</name>
</gene>
<dbReference type="Pfam" id="PF00069">
    <property type="entry name" value="Pkinase"/>
    <property type="match status" value="1"/>
</dbReference>
<feature type="compositionally biased region" description="Basic and acidic residues" evidence="10">
    <location>
        <begin position="1"/>
        <end position="12"/>
    </location>
</feature>
<comment type="caution">
    <text evidence="12">The sequence shown here is derived from an EMBL/GenBank/DDBJ whole genome shotgun (WGS) entry which is preliminary data.</text>
</comment>
<dbReference type="InterPro" id="IPR011009">
    <property type="entry name" value="Kinase-like_dom_sf"/>
</dbReference>
<evidence type="ECO:0000256" key="10">
    <source>
        <dbReference type="SAM" id="MobiDB-lite"/>
    </source>
</evidence>
<evidence type="ECO:0000256" key="3">
    <source>
        <dbReference type="ARBA" id="ARBA00022679"/>
    </source>
</evidence>
<evidence type="ECO:0000313" key="13">
    <source>
        <dbReference type="Proteomes" id="UP000306954"/>
    </source>
</evidence>
<dbReference type="EMBL" id="SPOF01000001">
    <property type="protein sequence ID" value="TIB17425.1"/>
    <property type="molecule type" value="Genomic_DNA"/>
</dbReference>
<dbReference type="InterPro" id="IPR017441">
    <property type="entry name" value="Protein_kinase_ATP_BS"/>
</dbReference>
<feature type="compositionally biased region" description="Low complexity" evidence="10">
    <location>
        <begin position="88"/>
        <end position="101"/>
    </location>
</feature>
<evidence type="ECO:0000256" key="5">
    <source>
        <dbReference type="ARBA" id="ARBA00022777"/>
    </source>
</evidence>
<dbReference type="PANTHER" id="PTHR48013">
    <property type="entry name" value="DUAL SPECIFICITY MITOGEN-ACTIVATED PROTEIN KINASE KINASE 5-RELATED"/>
    <property type="match status" value="1"/>
</dbReference>
<dbReference type="GO" id="GO:0004708">
    <property type="term" value="F:MAP kinase kinase activity"/>
    <property type="evidence" value="ECO:0007669"/>
    <property type="project" value="UniProtKB-EC"/>
</dbReference>
<dbReference type="InterPro" id="IPR008271">
    <property type="entry name" value="Ser/Thr_kinase_AS"/>
</dbReference>
<feature type="region of interest" description="Disordered" evidence="10">
    <location>
        <begin position="1"/>
        <end position="199"/>
    </location>
</feature>
<feature type="binding site" evidence="9">
    <location>
        <position position="273"/>
    </location>
    <ligand>
        <name>ATP</name>
        <dbReference type="ChEBI" id="CHEBI:30616"/>
    </ligand>
</feature>
<evidence type="ECO:0000259" key="11">
    <source>
        <dbReference type="PROSITE" id="PS50011"/>
    </source>
</evidence>
<name>A0A4T0HQT0_WALIC</name>
<dbReference type="PANTHER" id="PTHR48013:SF25">
    <property type="entry name" value="MAP KINASE KINASE PBS2"/>
    <property type="match status" value="1"/>
</dbReference>
<dbReference type="Gene3D" id="3.30.200.20">
    <property type="entry name" value="Phosphorylase Kinase, domain 1"/>
    <property type="match status" value="1"/>
</dbReference>
<evidence type="ECO:0000256" key="6">
    <source>
        <dbReference type="ARBA" id="ARBA00022840"/>
    </source>
</evidence>
<feature type="compositionally biased region" description="Basic and acidic residues" evidence="10">
    <location>
        <begin position="124"/>
        <end position="141"/>
    </location>
</feature>
<dbReference type="EC" id="2.7.12.2" evidence="8"/>
<feature type="compositionally biased region" description="Basic and acidic residues" evidence="10">
    <location>
        <begin position="533"/>
        <end position="542"/>
    </location>
</feature>
<keyword evidence="5" id="KW-0418">Kinase</keyword>
<dbReference type="Gene3D" id="1.10.510.10">
    <property type="entry name" value="Transferase(Phosphotransferase) domain 1"/>
    <property type="match status" value="1"/>
</dbReference>
<comment type="similarity">
    <text evidence="7">Belongs to the protein kinase superfamily. STE Ser/Thr protein kinase family. MAP kinase kinase subfamily.</text>
</comment>
<proteinExistence type="inferred from homology"/>
<evidence type="ECO:0000256" key="1">
    <source>
        <dbReference type="ARBA" id="ARBA00022527"/>
    </source>
</evidence>
<evidence type="ECO:0000256" key="2">
    <source>
        <dbReference type="ARBA" id="ARBA00022553"/>
    </source>
</evidence>
<dbReference type="AlphaFoldDB" id="A0A4T0HQT0"/>
<evidence type="ECO:0000256" key="7">
    <source>
        <dbReference type="ARBA" id="ARBA00038035"/>
    </source>
</evidence>
<protein>
    <recommendedName>
        <fullName evidence="8">mitogen-activated protein kinase kinase</fullName>
        <ecNumber evidence="8">2.7.12.2</ecNumber>
    </recommendedName>
</protein>
<accession>A0A4T0HQT0</accession>
<organism evidence="12 13">
    <name type="scientific">Wallemia ichthyophaga</name>
    <dbReference type="NCBI Taxonomy" id="245174"/>
    <lineage>
        <taxon>Eukaryota</taxon>
        <taxon>Fungi</taxon>
        <taxon>Dikarya</taxon>
        <taxon>Basidiomycota</taxon>
        <taxon>Wallemiomycotina</taxon>
        <taxon>Wallemiomycetes</taxon>
        <taxon>Wallemiales</taxon>
        <taxon>Wallemiaceae</taxon>
        <taxon>Wallemia</taxon>
    </lineage>
</organism>
<evidence type="ECO:0000313" key="12">
    <source>
        <dbReference type="EMBL" id="TIB17425.1"/>
    </source>
</evidence>
<evidence type="ECO:0000256" key="9">
    <source>
        <dbReference type="PROSITE-ProRule" id="PRU10141"/>
    </source>
</evidence>
<dbReference type="PROSITE" id="PS50011">
    <property type="entry name" value="PROTEIN_KINASE_DOM"/>
    <property type="match status" value="1"/>
</dbReference>
<feature type="region of interest" description="Disordered" evidence="10">
    <location>
        <begin position="522"/>
        <end position="542"/>
    </location>
</feature>
<dbReference type="GO" id="GO:0005524">
    <property type="term" value="F:ATP binding"/>
    <property type="evidence" value="ECO:0007669"/>
    <property type="project" value="UniProtKB-UniRule"/>
</dbReference>
<feature type="compositionally biased region" description="Low complexity" evidence="10">
    <location>
        <begin position="32"/>
        <end position="49"/>
    </location>
</feature>
<feature type="compositionally biased region" description="Low complexity" evidence="10">
    <location>
        <begin position="56"/>
        <end position="68"/>
    </location>
</feature>
<dbReference type="InterPro" id="IPR000719">
    <property type="entry name" value="Prot_kinase_dom"/>
</dbReference>
<dbReference type="GO" id="GO:0038066">
    <property type="term" value="P:p38MAPK cascade"/>
    <property type="evidence" value="ECO:0007669"/>
    <property type="project" value="UniProtKB-ARBA"/>
</dbReference>
<keyword evidence="4 9" id="KW-0547">Nucleotide-binding</keyword>
<dbReference type="PROSITE" id="PS00108">
    <property type="entry name" value="PROTEIN_KINASE_ST"/>
    <property type="match status" value="1"/>
</dbReference>
<dbReference type="GO" id="GO:0071474">
    <property type="term" value="P:cellular hyperosmotic response"/>
    <property type="evidence" value="ECO:0007669"/>
    <property type="project" value="TreeGrafter"/>
</dbReference>